<evidence type="ECO:0000256" key="12">
    <source>
        <dbReference type="ARBA" id="ARBA00023180"/>
    </source>
</evidence>
<feature type="chain" id="PRO_5046490043" evidence="18">
    <location>
        <begin position="21"/>
        <end position="830"/>
    </location>
</feature>
<dbReference type="InterPro" id="IPR017452">
    <property type="entry name" value="GPCR_Rhodpsn_7TM"/>
</dbReference>
<evidence type="ECO:0000256" key="1">
    <source>
        <dbReference type="ARBA" id="ARBA00004651"/>
    </source>
</evidence>
<feature type="domain" description="G-protein coupled receptors family 1 profile" evidence="19">
    <location>
        <begin position="420"/>
        <end position="677"/>
    </location>
</feature>
<keyword evidence="7 17" id="KW-1133">Transmembrane helix</keyword>
<evidence type="ECO:0000256" key="13">
    <source>
        <dbReference type="ARBA" id="ARBA00023224"/>
    </source>
</evidence>
<dbReference type="InterPro" id="IPR002172">
    <property type="entry name" value="LDrepeatLR_classA_rpt"/>
</dbReference>
<gene>
    <name evidence="21" type="primary">LOC107227724</name>
</gene>
<dbReference type="Gene3D" id="1.20.1070.10">
    <property type="entry name" value="Rhodopsin 7-helix transmembrane proteins"/>
    <property type="match status" value="1"/>
</dbReference>
<keyword evidence="6" id="KW-0677">Repeat</keyword>
<keyword evidence="8 15" id="KW-0297">G-protein coupled receptor</keyword>
<dbReference type="Gene3D" id="3.80.10.10">
    <property type="entry name" value="Ribonuclease Inhibitor"/>
    <property type="match status" value="1"/>
</dbReference>
<keyword evidence="12" id="KW-0325">Glycoprotein</keyword>
<keyword evidence="10 14" id="KW-1015">Disulfide bond</keyword>
<dbReference type="SUPFAM" id="SSF52058">
    <property type="entry name" value="L domain-like"/>
    <property type="match status" value="1"/>
</dbReference>
<dbReference type="InterPro" id="IPR001611">
    <property type="entry name" value="Leu-rich_rpt"/>
</dbReference>
<feature type="transmembrane region" description="Helical" evidence="17">
    <location>
        <begin position="488"/>
        <end position="506"/>
    </location>
</feature>
<evidence type="ECO:0000256" key="10">
    <source>
        <dbReference type="ARBA" id="ARBA00023157"/>
    </source>
</evidence>
<organism evidence="20 21">
    <name type="scientific">Neodiprion lecontei</name>
    <name type="common">Redheaded pine sawfly</name>
    <dbReference type="NCBI Taxonomy" id="441921"/>
    <lineage>
        <taxon>Eukaryota</taxon>
        <taxon>Metazoa</taxon>
        <taxon>Ecdysozoa</taxon>
        <taxon>Arthropoda</taxon>
        <taxon>Hexapoda</taxon>
        <taxon>Insecta</taxon>
        <taxon>Pterygota</taxon>
        <taxon>Neoptera</taxon>
        <taxon>Endopterygota</taxon>
        <taxon>Hymenoptera</taxon>
        <taxon>Tenthredinoidea</taxon>
        <taxon>Diprionidae</taxon>
        <taxon>Diprioninae</taxon>
        <taxon>Neodiprion</taxon>
    </lineage>
</organism>
<evidence type="ECO:0000256" key="2">
    <source>
        <dbReference type="ARBA" id="ARBA00010663"/>
    </source>
</evidence>
<evidence type="ECO:0000256" key="9">
    <source>
        <dbReference type="ARBA" id="ARBA00023136"/>
    </source>
</evidence>
<sequence>MSAMGVLAILLDLLITGCLSTSLIAGSRICDEGHFKCNGSAMCVPQRQNCDAKFDCPDGSDEWNCVDLPGARFWDHLFRKRPAAERDEKGRADCAWRRFKSICVCKGNDILCQYKNLSRVPKLPSRNVMLLDLSGNLFTTLNEFNLGRLPEVTTLVLRHCAIKRIAKTTFDYLTSASTLYLDHNEIDELEEELFPPKNKLEILVLSSNRLTSLGEKVFTNLGKLRELDLRLNFLTEVRDDTLKPLVNLQILYLNGNRLTNITRTFPYLKNIETLSLADNQLRDLPIDAFGNLPNLLYLFLSGNRLVKLRAGSFNNLDQLLALNLNENAIEEIEIEAFSPLGNLTSLYLKGNKLRKPRETVLKWLGRLEYVYFDEFAMCRAAQWVRVCEPKGDGISSLQHLLDNPILRASVWMMAICACSGNILVLLGRLLARESNAVHSLYIRNLALSDLLMGLYLILIAAADIMYRGCYIDHEEAWRHSFRCNLCGFLSTLSCESSALILSLVTWDRFVSVTQPLARRQPSPRRATLHLIILWLASGIVAALPLTGAPYFGDEFYGSNGVCLSLHIHDPFAKGWEYSAVMFILVNTVALVFIIYAYVRMLREIKISSVALRSTQESQERAVAQRFGVIVATDCFCWVPIIAVKLVALTGLHVDEGFYAWLAVLVLPINSALNPVLYTLTTSMFKQQVSGVLATVRARVYRESHRRRRRSTFRNGHSESALSYSLGVLPHRHRSSSARALYSGDNKRRLVRNRYNGSSCSKLGSIRSISSLSLSSTRASDRPRNSQSRRLEESTPFIASRLESDRSVQVVVTSPVSNPTPSELRDDVGDV</sequence>
<dbReference type="PANTHER" id="PTHR24372">
    <property type="entry name" value="GLYCOPROTEIN HORMONE RECEPTOR"/>
    <property type="match status" value="1"/>
</dbReference>
<evidence type="ECO:0000256" key="15">
    <source>
        <dbReference type="RuleBase" id="RU000688"/>
    </source>
</evidence>
<feature type="compositionally biased region" description="Basic and acidic residues" evidence="16">
    <location>
        <begin position="778"/>
        <end position="792"/>
    </location>
</feature>
<comment type="caution">
    <text evidence="14">Lacks conserved residue(s) required for the propagation of feature annotation.</text>
</comment>
<dbReference type="Gene3D" id="4.10.400.10">
    <property type="entry name" value="Low-density Lipoprotein Receptor"/>
    <property type="match status" value="1"/>
</dbReference>
<feature type="signal peptide" evidence="18">
    <location>
        <begin position="1"/>
        <end position="20"/>
    </location>
</feature>
<keyword evidence="5 15" id="KW-0812">Transmembrane</keyword>
<feature type="transmembrane region" description="Helical" evidence="17">
    <location>
        <begin position="450"/>
        <end position="468"/>
    </location>
</feature>
<dbReference type="PRINTS" id="PR01739">
    <property type="entry name" value="RELAXINR"/>
</dbReference>
<evidence type="ECO:0000259" key="19">
    <source>
        <dbReference type="PROSITE" id="PS50262"/>
    </source>
</evidence>
<evidence type="ECO:0000256" key="7">
    <source>
        <dbReference type="ARBA" id="ARBA00022989"/>
    </source>
</evidence>
<keyword evidence="4" id="KW-0433">Leucine-rich repeat</keyword>
<evidence type="ECO:0000256" key="16">
    <source>
        <dbReference type="SAM" id="MobiDB-lite"/>
    </source>
</evidence>
<dbReference type="PROSITE" id="PS01209">
    <property type="entry name" value="LDLRA_1"/>
    <property type="match status" value="1"/>
</dbReference>
<evidence type="ECO:0000313" key="21">
    <source>
        <dbReference type="RefSeq" id="XP_046589570.1"/>
    </source>
</evidence>
<dbReference type="PRINTS" id="PR00237">
    <property type="entry name" value="GPCRRHODOPSN"/>
</dbReference>
<evidence type="ECO:0000256" key="11">
    <source>
        <dbReference type="ARBA" id="ARBA00023170"/>
    </source>
</evidence>
<keyword evidence="11 15" id="KW-0675">Receptor</keyword>
<feature type="region of interest" description="Disordered" evidence="16">
    <location>
        <begin position="773"/>
        <end position="830"/>
    </location>
</feature>
<dbReference type="Pfam" id="PF00057">
    <property type="entry name" value="Ldl_recept_a"/>
    <property type="match status" value="1"/>
</dbReference>
<keyword evidence="18" id="KW-0732">Signal</keyword>
<evidence type="ECO:0000256" key="3">
    <source>
        <dbReference type="ARBA" id="ARBA00022475"/>
    </source>
</evidence>
<dbReference type="PROSITE" id="PS50068">
    <property type="entry name" value="LDLRA_2"/>
    <property type="match status" value="1"/>
</dbReference>
<accession>A0ABM3FNG6</accession>
<dbReference type="Pfam" id="PF00560">
    <property type="entry name" value="LRR_1"/>
    <property type="match status" value="1"/>
</dbReference>
<dbReference type="Pfam" id="PF00001">
    <property type="entry name" value="7tm_1"/>
    <property type="match status" value="1"/>
</dbReference>
<evidence type="ECO:0000256" key="6">
    <source>
        <dbReference type="ARBA" id="ARBA00022737"/>
    </source>
</evidence>
<dbReference type="PROSITE" id="PS50262">
    <property type="entry name" value="G_PROTEIN_RECEP_F1_2"/>
    <property type="match status" value="1"/>
</dbReference>
<dbReference type="PROSITE" id="PS00237">
    <property type="entry name" value="G_PROTEIN_RECEP_F1_1"/>
    <property type="match status" value="1"/>
</dbReference>
<evidence type="ECO:0000313" key="20">
    <source>
        <dbReference type="Proteomes" id="UP000829291"/>
    </source>
</evidence>
<feature type="transmembrane region" description="Helical" evidence="17">
    <location>
        <begin position="657"/>
        <end position="679"/>
    </location>
</feature>
<dbReference type="PANTHER" id="PTHR24372:SF80">
    <property type="entry name" value="FI21465P1-RELATED"/>
    <property type="match status" value="1"/>
</dbReference>
<dbReference type="InterPro" id="IPR000276">
    <property type="entry name" value="GPCR_Rhodpsn"/>
</dbReference>
<feature type="transmembrane region" description="Helical" evidence="17">
    <location>
        <begin position="626"/>
        <end position="651"/>
    </location>
</feature>
<feature type="compositionally biased region" description="Low complexity" evidence="16">
    <location>
        <begin position="806"/>
        <end position="821"/>
    </location>
</feature>
<dbReference type="SUPFAM" id="SSF81321">
    <property type="entry name" value="Family A G protein-coupled receptor-like"/>
    <property type="match status" value="1"/>
</dbReference>
<protein>
    <submittedName>
        <fullName evidence="21">Relaxin receptor 2</fullName>
    </submittedName>
</protein>
<keyword evidence="20" id="KW-1185">Reference proteome</keyword>
<comment type="similarity">
    <text evidence="2 15">Belongs to the G-protein coupled receptor 1 family.</text>
</comment>
<dbReference type="SUPFAM" id="SSF57424">
    <property type="entry name" value="LDL receptor-like module"/>
    <property type="match status" value="1"/>
</dbReference>
<dbReference type="CDD" id="cd15137">
    <property type="entry name" value="7tmA_Relaxin_R"/>
    <property type="match status" value="1"/>
</dbReference>
<dbReference type="SMART" id="SM00369">
    <property type="entry name" value="LRR_TYP"/>
    <property type="match status" value="9"/>
</dbReference>
<dbReference type="InterPro" id="IPR036055">
    <property type="entry name" value="LDL_receptor-like_sf"/>
</dbReference>
<evidence type="ECO:0000256" key="14">
    <source>
        <dbReference type="PROSITE-ProRule" id="PRU00124"/>
    </source>
</evidence>
<dbReference type="InterPro" id="IPR032675">
    <property type="entry name" value="LRR_dom_sf"/>
</dbReference>
<reference evidence="21" key="1">
    <citation type="submission" date="2025-08" db="UniProtKB">
        <authorList>
            <consortium name="RefSeq"/>
        </authorList>
    </citation>
    <scope>IDENTIFICATION</scope>
    <source>
        <tissue evidence="21">Thorax and Abdomen</tissue>
    </source>
</reference>
<keyword evidence="3" id="KW-1003">Cell membrane</keyword>
<keyword evidence="9 17" id="KW-0472">Membrane</keyword>
<feature type="transmembrane region" description="Helical" evidence="17">
    <location>
        <begin position="577"/>
        <end position="598"/>
    </location>
</feature>
<dbReference type="InterPro" id="IPR008112">
    <property type="entry name" value="Relaxin_rcpt"/>
</dbReference>
<dbReference type="CDD" id="cd00112">
    <property type="entry name" value="LDLa"/>
    <property type="match status" value="1"/>
</dbReference>
<feature type="transmembrane region" description="Helical" evidence="17">
    <location>
        <begin position="527"/>
        <end position="551"/>
    </location>
</feature>
<dbReference type="GeneID" id="107227724"/>
<evidence type="ECO:0000256" key="17">
    <source>
        <dbReference type="SAM" id="Phobius"/>
    </source>
</evidence>
<proteinExistence type="inferred from homology"/>
<feature type="disulfide bond" evidence="14">
    <location>
        <begin position="50"/>
        <end position="65"/>
    </location>
</feature>
<name>A0ABM3FNG6_NEOLC</name>
<evidence type="ECO:0000256" key="4">
    <source>
        <dbReference type="ARBA" id="ARBA00022614"/>
    </source>
</evidence>
<evidence type="ECO:0000256" key="5">
    <source>
        <dbReference type="ARBA" id="ARBA00022692"/>
    </source>
</evidence>
<evidence type="ECO:0000256" key="18">
    <source>
        <dbReference type="SAM" id="SignalP"/>
    </source>
</evidence>
<comment type="subcellular location">
    <subcellularLocation>
        <location evidence="1">Cell membrane</location>
        <topology evidence="1">Multi-pass membrane protein</topology>
    </subcellularLocation>
</comment>
<dbReference type="Pfam" id="PF13855">
    <property type="entry name" value="LRR_8"/>
    <property type="match status" value="3"/>
</dbReference>
<evidence type="ECO:0000256" key="8">
    <source>
        <dbReference type="ARBA" id="ARBA00023040"/>
    </source>
</evidence>
<dbReference type="InterPro" id="IPR003591">
    <property type="entry name" value="Leu-rich_rpt_typical-subtyp"/>
</dbReference>
<dbReference type="SMART" id="SM00192">
    <property type="entry name" value="LDLa"/>
    <property type="match status" value="1"/>
</dbReference>
<dbReference type="InterPro" id="IPR023415">
    <property type="entry name" value="LDLR_class-A_CS"/>
</dbReference>
<feature type="transmembrane region" description="Helical" evidence="17">
    <location>
        <begin position="410"/>
        <end position="430"/>
    </location>
</feature>
<keyword evidence="13 15" id="KW-0807">Transducer</keyword>
<dbReference type="RefSeq" id="XP_046589570.1">
    <property type="nucleotide sequence ID" value="XM_046733614.1"/>
</dbReference>
<dbReference type="Proteomes" id="UP000829291">
    <property type="component" value="Chromosome 3"/>
</dbReference>
<dbReference type="PROSITE" id="PS51450">
    <property type="entry name" value="LRR"/>
    <property type="match status" value="2"/>
</dbReference>